<accession>A0A395LII3</accession>
<feature type="domain" description="DAGKc" evidence="1">
    <location>
        <begin position="7"/>
        <end position="119"/>
    </location>
</feature>
<dbReference type="RefSeq" id="WP_115491008.1">
    <property type="nucleotide sequence ID" value="NZ_JACHWW010000001.1"/>
</dbReference>
<comment type="caution">
    <text evidence="2">The sequence shown here is derived from an EMBL/GenBank/DDBJ whole genome shotgun (WGS) entry which is preliminary data.</text>
</comment>
<gene>
    <name evidence="2" type="ORF">DL238_03625</name>
</gene>
<proteinExistence type="predicted"/>
<dbReference type="InterPro" id="IPR001206">
    <property type="entry name" value="Diacylglycerol_kinase_cat_dom"/>
</dbReference>
<dbReference type="AlphaFoldDB" id="A0A395LII3"/>
<dbReference type="Gene3D" id="3.40.50.10330">
    <property type="entry name" value="Probable inorganic polyphosphate/atp-NAD kinase, domain 1"/>
    <property type="match status" value="1"/>
</dbReference>
<name>A0A395LII3_9SPHN</name>
<protein>
    <recommendedName>
        <fullName evidence="1">DAGKc domain-containing protein</fullName>
    </recommendedName>
</protein>
<organism evidence="2 3">
    <name type="scientific">Alteriqipengyuania lutimaris</name>
    <dbReference type="NCBI Taxonomy" id="1538146"/>
    <lineage>
        <taxon>Bacteria</taxon>
        <taxon>Pseudomonadati</taxon>
        <taxon>Pseudomonadota</taxon>
        <taxon>Alphaproteobacteria</taxon>
        <taxon>Sphingomonadales</taxon>
        <taxon>Erythrobacteraceae</taxon>
        <taxon>Alteriqipengyuania</taxon>
    </lineage>
</organism>
<evidence type="ECO:0000313" key="3">
    <source>
        <dbReference type="Proteomes" id="UP000254101"/>
    </source>
</evidence>
<dbReference type="InterPro" id="IPR016064">
    <property type="entry name" value="NAD/diacylglycerol_kinase_sf"/>
</dbReference>
<reference evidence="2 3" key="1">
    <citation type="submission" date="2018-07" db="EMBL/GenBank/DDBJ databases">
        <title>Erythrobacter nanhaiensis sp. nov., a novel member of the genus Erythrobacter isolated from the South China Sea.</title>
        <authorList>
            <person name="Chen X."/>
            <person name="Liu J."/>
        </authorList>
    </citation>
    <scope>NUCLEOTIDE SEQUENCE [LARGE SCALE GENOMIC DNA]</scope>
    <source>
        <strain evidence="2 3">S-5</strain>
    </source>
</reference>
<evidence type="ECO:0000259" key="1">
    <source>
        <dbReference type="Pfam" id="PF00781"/>
    </source>
</evidence>
<dbReference type="Pfam" id="PF00781">
    <property type="entry name" value="DAGK_cat"/>
    <property type="match status" value="1"/>
</dbReference>
<dbReference type="OrthoDB" id="7199213at2"/>
<dbReference type="GO" id="GO:0016301">
    <property type="term" value="F:kinase activity"/>
    <property type="evidence" value="ECO:0007669"/>
    <property type="project" value="InterPro"/>
</dbReference>
<dbReference type="InterPro" id="IPR017438">
    <property type="entry name" value="ATP-NAD_kinase_N"/>
</dbReference>
<dbReference type="Proteomes" id="UP000254101">
    <property type="component" value="Unassembled WGS sequence"/>
</dbReference>
<dbReference type="SUPFAM" id="SSF111331">
    <property type="entry name" value="NAD kinase/diacylglycerol kinase-like"/>
    <property type="match status" value="1"/>
</dbReference>
<evidence type="ECO:0000313" key="2">
    <source>
        <dbReference type="EMBL" id="RDS76786.1"/>
    </source>
</evidence>
<dbReference type="EMBL" id="QRBB01000001">
    <property type="protein sequence ID" value="RDS76786.1"/>
    <property type="molecule type" value="Genomic_DNA"/>
</dbReference>
<sequence>MTDKGDIWLITNAGSGSVHEELLATLHETCARAELCIAEHTEFPSDDLPKPEEIARRGIETVLVLGGDGTINAAISALQGWEGAILPLPGGTQNLLTKRLHGDAEVDAVVQAFARGQASRRRPKILRSSKGLALAGLLIGPGTSWNAVREAMRDGDAGAMLSAAGTALDGTTNKPPVRIADPEAGDRDGYPILELVPHAEGMDIAAYHARNGADFVAQTWALLRQEFRDGPHETYGPFDRVVLASTGEEPLDLLLDGEPAHGDARETVTLETCPVDLIATDPGDDA</sequence>
<keyword evidence="3" id="KW-1185">Reference proteome</keyword>